<organism evidence="5 6">
    <name type="scientific">Niastella yeongjuensis</name>
    <dbReference type="NCBI Taxonomy" id="354355"/>
    <lineage>
        <taxon>Bacteria</taxon>
        <taxon>Pseudomonadati</taxon>
        <taxon>Bacteroidota</taxon>
        <taxon>Chitinophagia</taxon>
        <taxon>Chitinophagales</taxon>
        <taxon>Chitinophagaceae</taxon>
        <taxon>Niastella</taxon>
    </lineage>
</organism>
<evidence type="ECO:0000313" key="6">
    <source>
        <dbReference type="Proteomes" id="UP000192610"/>
    </source>
</evidence>
<sequence length="305" mass="34781">MLKYTAPHIIQSISEIHRVLGLPKPRHPLVSFFRFEQMGLRDEETLNYYSAPYYSIAIKKNFKGKMRYGQSFYDFDEGMMSFIGPGQLLGSAVGVIPANEGFCLLFHPDFLKGYPLAATLKDYGFFSYDLNEALHLSEEEEKLVEGIMLQIEREYEATIDTLSQDVMITHITLLLQYCQRFYNRQFITRKPANNDLLARFDQILEEYFESGSAISTGLPSVQYLAGKLNVSPGYLGDLLRAITGQSTQGHIQNKVIEKTKILLATTNLSIAEVAYTLGFERPQSLSKLFRNKTNQSPTEYRSKMN</sequence>
<dbReference type="GO" id="GO:0043565">
    <property type="term" value="F:sequence-specific DNA binding"/>
    <property type="evidence" value="ECO:0007669"/>
    <property type="project" value="InterPro"/>
</dbReference>
<keyword evidence="1" id="KW-0805">Transcription regulation</keyword>
<dbReference type="Proteomes" id="UP000192610">
    <property type="component" value="Unassembled WGS sequence"/>
</dbReference>
<protein>
    <submittedName>
        <fullName evidence="5">AraC family transcriptional regulator</fullName>
    </submittedName>
</protein>
<evidence type="ECO:0000313" key="5">
    <source>
        <dbReference type="EMBL" id="OQP45005.1"/>
    </source>
</evidence>
<dbReference type="OrthoDB" id="644686at2"/>
<dbReference type="EMBL" id="LVXG01000033">
    <property type="protein sequence ID" value="OQP45005.1"/>
    <property type="molecule type" value="Genomic_DNA"/>
</dbReference>
<dbReference type="RefSeq" id="WP_081202445.1">
    <property type="nucleotide sequence ID" value="NZ_FOCZ01000027.1"/>
</dbReference>
<dbReference type="AlphaFoldDB" id="A0A1V9EGF9"/>
<dbReference type="PROSITE" id="PS01124">
    <property type="entry name" value="HTH_ARAC_FAMILY_2"/>
    <property type="match status" value="1"/>
</dbReference>
<keyword evidence="3" id="KW-0804">Transcription</keyword>
<gene>
    <name evidence="5" type="ORF">A4H97_33115</name>
</gene>
<dbReference type="Pfam" id="PF12833">
    <property type="entry name" value="HTH_18"/>
    <property type="match status" value="1"/>
</dbReference>
<reference evidence="6" key="1">
    <citation type="submission" date="2016-04" db="EMBL/GenBank/DDBJ databases">
        <authorList>
            <person name="Chen L."/>
            <person name="Zhuang W."/>
            <person name="Wang G."/>
        </authorList>
    </citation>
    <scope>NUCLEOTIDE SEQUENCE [LARGE SCALE GENOMIC DNA]</scope>
    <source>
        <strain evidence="6">17621</strain>
    </source>
</reference>
<comment type="caution">
    <text evidence="5">The sequence shown here is derived from an EMBL/GenBank/DDBJ whole genome shotgun (WGS) entry which is preliminary data.</text>
</comment>
<evidence type="ECO:0000259" key="4">
    <source>
        <dbReference type="PROSITE" id="PS01124"/>
    </source>
</evidence>
<keyword evidence="2" id="KW-0238">DNA-binding</keyword>
<evidence type="ECO:0000256" key="3">
    <source>
        <dbReference type="ARBA" id="ARBA00023163"/>
    </source>
</evidence>
<dbReference type="STRING" id="354355.SAMN05660816_06892"/>
<dbReference type="SMART" id="SM00342">
    <property type="entry name" value="HTH_ARAC"/>
    <property type="match status" value="1"/>
</dbReference>
<proteinExistence type="predicted"/>
<dbReference type="InterPro" id="IPR018060">
    <property type="entry name" value="HTH_AraC"/>
</dbReference>
<accession>A0A1V9EGF9</accession>
<keyword evidence="6" id="KW-1185">Reference proteome</keyword>
<dbReference type="PANTHER" id="PTHR43280:SF32">
    <property type="entry name" value="TRANSCRIPTIONAL REGULATORY PROTEIN"/>
    <property type="match status" value="1"/>
</dbReference>
<dbReference type="PANTHER" id="PTHR43280">
    <property type="entry name" value="ARAC-FAMILY TRANSCRIPTIONAL REGULATOR"/>
    <property type="match status" value="1"/>
</dbReference>
<feature type="domain" description="HTH araC/xylS-type" evidence="4">
    <location>
        <begin position="198"/>
        <end position="303"/>
    </location>
</feature>
<dbReference type="Gene3D" id="1.10.10.60">
    <property type="entry name" value="Homeodomain-like"/>
    <property type="match status" value="1"/>
</dbReference>
<evidence type="ECO:0000256" key="2">
    <source>
        <dbReference type="ARBA" id="ARBA00023125"/>
    </source>
</evidence>
<name>A0A1V9EGF9_9BACT</name>
<dbReference type="InterPro" id="IPR009057">
    <property type="entry name" value="Homeodomain-like_sf"/>
</dbReference>
<dbReference type="GO" id="GO:0003700">
    <property type="term" value="F:DNA-binding transcription factor activity"/>
    <property type="evidence" value="ECO:0007669"/>
    <property type="project" value="InterPro"/>
</dbReference>
<evidence type="ECO:0000256" key="1">
    <source>
        <dbReference type="ARBA" id="ARBA00023015"/>
    </source>
</evidence>
<dbReference type="SUPFAM" id="SSF46689">
    <property type="entry name" value="Homeodomain-like"/>
    <property type="match status" value="1"/>
</dbReference>